<reference evidence="1 2" key="1">
    <citation type="submission" date="2021-06" db="EMBL/GenBank/DDBJ databases">
        <title>Caerostris extrusa draft genome.</title>
        <authorList>
            <person name="Kono N."/>
            <person name="Arakawa K."/>
        </authorList>
    </citation>
    <scope>NUCLEOTIDE SEQUENCE [LARGE SCALE GENOMIC DNA]</scope>
</reference>
<sequence length="148" mass="17008">MSSQLNTLTRAIQENAFCAREMELPCLLTVARFRELRLMKIYWQSLPITVFGMPAMHGLRTRVGGIDFFLFFFSPLFHFPFELLGRCWLEQMPGCNLAMVQKNEGLSCEKLKCLRGWGKWVQRVSTDTTQAALSMLGSLISHERISNL</sequence>
<protein>
    <submittedName>
        <fullName evidence="1">Uncharacterized protein</fullName>
    </submittedName>
</protein>
<dbReference type="AlphaFoldDB" id="A0AAV4WU49"/>
<dbReference type="EMBL" id="BPLR01016622">
    <property type="protein sequence ID" value="GIY85174.1"/>
    <property type="molecule type" value="Genomic_DNA"/>
</dbReference>
<keyword evidence="2" id="KW-1185">Reference proteome</keyword>
<dbReference type="Proteomes" id="UP001054945">
    <property type="component" value="Unassembled WGS sequence"/>
</dbReference>
<organism evidence="1 2">
    <name type="scientific">Caerostris extrusa</name>
    <name type="common">Bark spider</name>
    <name type="synonym">Caerostris bankana</name>
    <dbReference type="NCBI Taxonomy" id="172846"/>
    <lineage>
        <taxon>Eukaryota</taxon>
        <taxon>Metazoa</taxon>
        <taxon>Ecdysozoa</taxon>
        <taxon>Arthropoda</taxon>
        <taxon>Chelicerata</taxon>
        <taxon>Arachnida</taxon>
        <taxon>Araneae</taxon>
        <taxon>Araneomorphae</taxon>
        <taxon>Entelegynae</taxon>
        <taxon>Araneoidea</taxon>
        <taxon>Araneidae</taxon>
        <taxon>Caerostris</taxon>
    </lineage>
</organism>
<evidence type="ECO:0000313" key="2">
    <source>
        <dbReference type="Proteomes" id="UP001054945"/>
    </source>
</evidence>
<gene>
    <name evidence="1" type="ORF">CEXT_247641</name>
</gene>
<accession>A0AAV4WU49</accession>
<evidence type="ECO:0000313" key="1">
    <source>
        <dbReference type="EMBL" id="GIY85174.1"/>
    </source>
</evidence>
<proteinExistence type="predicted"/>
<name>A0AAV4WU49_CAEEX</name>
<comment type="caution">
    <text evidence="1">The sequence shown here is derived from an EMBL/GenBank/DDBJ whole genome shotgun (WGS) entry which is preliminary data.</text>
</comment>